<sequence>MGEGIEGQGRIDGKFHMLSSQKKTGVLEGTSLVQNNHPTAQTENIGHEFIHEHGLARSHSAGNAEVVIVVGLHILALHQGFAEGAPEEGLSSPSHKNHPRGGLSFPFPDDGQHILGFPRNGALGFAQLLQRRGTAIHLFGKSPLFPSSFFSQRPHHGQAGQQHAQMIMQGGFKIPSHRCPDTPQALIHPGLLFRFAKSGDAERRQNRPLAPLKLRGGLAAFLILLFQSRHPLGHAVFKAVFQRFPAGVHLAFFTPLMRFHKQTVMQEIGTGDGLMDVQHVA</sequence>
<dbReference type="Proteomes" id="UP000036771">
    <property type="component" value="Unassembled WGS sequence"/>
</dbReference>
<name>A0A0K8MEX0_9PROT</name>
<proteinExistence type="predicted"/>
<evidence type="ECO:0000313" key="2">
    <source>
        <dbReference type="EMBL" id="GAO99002.1"/>
    </source>
</evidence>
<gene>
    <name evidence="2" type="ORF">Cva_01672</name>
</gene>
<protein>
    <submittedName>
        <fullName evidence="2">Uncharacterized protein</fullName>
    </submittedName>
</protein>
<organism evidence="2 3">
    <name type="scientific">Caedimonas varicaedens</name>
    <dbReference type="NCBI Taxonomy" id="1629334"/>
    <lineage>
        <taxon>Bacteria</taxon>
        <taxon>Pseudomonadati</taxon>
        <taxon>Pseudomonadota</taxon>
        <taxon>Alphaproteobacteria</taxon>
        <taxon>Holosporales</taxon>
        <taxon>Caedimonadaceae</taxon>
        <taxon>Caedimonas</taxon>
    </lineage>
</organism>
<feature type="region of interest" description="Disordered" evidence="1">
    <location>
        <begin position="85"/>
        <end position="107"/>
    </location>
</feature>
<accession>A0A0K8MEX0</accession>
<evidence type="ECO:0000313" key="3">
    <source>
        <dbReference type="Proteomes" id="UP000036771"/>
    </source>
</evidence>
<keyword evidence="3" id="KW-1185">Reference proteome</keyword>
<comment type="caution">
    <text evidence="2">The sequence shown here is derived from an EMBL/GenBank/DDBJ whole genome shotgun (WGS) entry which is preliminary data.</text>
</comment>
<dbReference type="AlphaFoldDB" id="A0A0K8MEX0"/>
<dbReference type="EMBL" id="BBVC01000112">
    <property type="protein sequence ID" value="GAO99002.1"/>
    <property type="molecule type" value="Genomic_DNA"/>
</dbReference>
<evidence type="ECO:0000256" key="1">
    <source>
        <dbReference type="SAM" id="MobiDB-lite"/>
    </source>
</evidence>
<reference evidence="2 3" key="1">
    <citation type="submission" date="2015-03" db="EMBL/GenBank/DDBJ databases">
        <title>Caedibacter varicaedens, whole genome shotgun sequence.</title>
        <authorList>
            <person name="Suzuki H."/>
            <person name="Dapper A.L."/>
            <person name="Gibson A.K."/>
            <person name="Jackson C."/>
            <person name="Lee H."/>
            <person name="Pejaver V.R."/>
            <person name="Doak T."/>
            <person name="Lynch M."/>
        </authorList>
    </citation>
    <scope>NUCLEOTIDE SEQUENCE [LARGE SCALE GENOMIC DNA]</scope>
</reference>